<dbReference type="SUPFAM" id="SSF55550">
    <property type="entry name" value="SH2 domain"/>
    <property type="match status" value="1"/>
</dbReference>
<dbReference type="PANTHER" id="PTHR19969">
    <property type="entry name" value="SH2-SH3 ADAPTOR PROTEIN-RELATED"/>
    <property type="match status" value="1"/>
</dbReference>
<dbReference type="InterPro" id="IPR011029">
    <property type="entry name" value="DEATH-like_dom_sf"/>
</dbReference>
<evidence type="ECO:0000259" key="4">
    <source>
        <dbReference type="PROSITE" id="PS50017"/>
    </source>
</evidence>
<dbReference type="InterPro" id="IPR036860">
    <property type="entry name" value="SH2_dom_sf"/>
</dbReference>
<dbReference type="GO" id="GO:0030971">
    <property type="term" value="F:receptor tyrosine kinase binding"/>
    <property type="evidence" value="ECO:0007669"/>
    <property type="project" value="TreeGrafter"/>
</dbReference>
<dbReference type="AlphaFoldDB" id="A0A9Q1CDW6"/>
<dbReference type="Gene3D" id="3.30.505.10">
    <property type="entry name" value="SH2 domain"/>
    <property type="match status" value="1"/>
</dbReference>
<dbReference type="OrthoDB" id="8947098at2759"/>
<dbReference type="GO" id="GO:0016477">
    <property type="term" value="P:cell migration"/>
    <property type="evidence" value="ECO:0007669"/>
    <property type="project" value="TreeGrafter"/>
</dbReference>
<dbReference type="SUPFAM" id="SSF47986">
    <property type="entry name" value="DEATH domain"/>
    <property type="match status" value="1"/>
</dbReference>
<keyword evidence="1 2" id="KW-0727">SH2 domain</keyword>
<evidence type="ECO:0000259" key="3">
    <source>
        <dbReference type="PROSITE" id="PS50001"/>
    </source>
</evidence>
<reference evidence="5" key="1">
    <citation type="submission" date="2021-10" db="EMBL/GenBank/DDBJ databases">
        <title>Tropical sea cucumber genome reveals ecological adaptation and Cuvierian tubules defense mechanism.</title>
        <authorList>
            <person name="Chen T."/>
        </authorList>
    </citation>
    <scope>NUCLEOTIDE SEQUENCE</scope>
    <source>
        <strain evidence="5">Nanhai2018</strain>
        <tissue evidence="5">Muscle</tissue>
    </source>
</reference>
<dbReference type="GO" id="GO:0048013">
    <property type="term" value="P:ephrin receptor signaling pathway"/>
    <property type="evidence" value="ECO:0007669"/>
    <property type="project" value="TreeGrafter"/>
</dbReference>
<keyword evidence="5" id="KW-0418">Kinase</keyword>
<dbReference type="EMBL" id="JAIZAY010000004">
    <property type="protein sequence ID" value="KAJ8043541.1"/>
    <property type="molecule type" value="Genomic_DNA"/>
</dbReference>
<organism evidence="5 6">
    <name type="scientific">Holothuria leucospilota</name>
    <name type="common">Black long sea cucumber</name>
    <name type="synonym">Mertensiothuria leucospilota</name>
    <dbReference type="NCBI Taxonomy" id="206669"/>
    <lineage>
        <taxon>Eukaryota</taxon>
        <taxon>Metazoa</taxon>
        <taxon>Echinodermata</taxon>
        <taxon>Eleutherozoa</taxon>
        <taxon>Echinozoa</taxon>
        <taxon>Holothuroidea</taxon>
        <taxon>Aspidochirotacea</taxon>
        <taxon>Aspidochirotida</taxon>
        <taxon>Holothuriidae</taxon>
        <taxon>Holothuria</taxon>
    </lineage>
</organism>
<dbReference type="GO" id="GO:0035591">
    <property type="term" value="F:signaling adaptor activity"/>
    <property type="evidence" value="ECO:0007669"/>
    <property type="project" value="TreeGrafter"/>
</dbReference>
<keyword evidence="6" id="KW-1185">Reference proteome</keyword>
<evidence type="ECO:0000256" key="2">
    <source>
        <dbReference type="PROSITE-ProRule" id="PRU00191"/>
    </source>
</evidence>
<dbReference type="CDD" id="cd00173">
    <property type="entry name" value="SH2"/>
    <property type="match status" value="1"/>
</dbReference>
<feature type="domain" description="SH2" evidence="3">
    <location>
        <begin position="221"/>
        <end position="295"/>
    </location>
</feature>
<dbReference type="PANTHER" id="PTHR19969:SF14">
    <property type="entry name" value="DREADLOCKS, ISOFORM B"/>
    <property type="match status" value="1"/>
</dbReference>
<dbReference type="Gene3D" id="1.10.533.10">
    <property type="entry name" value="Death Domain, Fas"/>
    <property type="match status" value="1"/>
</dbReference>
<dbReference type="GO" id="GO:0005737">
    <property type="term" value="C:cytoplasm"/>
    <property type="evidence" value="ECO:0007669"/>
    <property type="project" value="TreeGrafter"/>
</dbReference>
<evidence type="ECO:0000313" key="5">
    <source>
        <dbReference type="EMBL" id="KAJ8043541.1"/>
    </source>
</evidence>
<accession>A0A9Q1CDW6</accession>
<evidence type="ECO:0000256" key="1">
    <source>
        <dbReference type="ARBA" id="ARBA00022999"/>
    </source>
</evidence>
<gene>
    <name evidence="5" type="ORF">HOLleu_10666</name>
</gene>
<dbReference type="InterPro" id="IPR000980">
    <property type="entry name" value="SH2"/>
</dbReference>
<dbReference type="Pfam" id="PF00531">
    <property type="entry name" value="Death"/>
    <property type="match status" value="1"/>
</dbReference>
<name>A0A9Q1CDW6_HOLLE</name>
<dbReference type="Pfam" id="PF00017">
    <property type="entry name" value="SH2"/>
    <property type="match status" value="1"/>
</dbReference>
<dbReference type="Proteomes" id="UP001152320">
    <property type="component" value="Chromosome 4"/>
</dbReference>
<evidence type="ECO:0000313" key="6">
    <source>
        <dbReference type="Proteomes" id="UP001152320"/>
    </source>
</evidence>
<protein>
    <submittedName>
        <fullName evidence="5">Tyrosine-protein kinase FRK</fullName>
    </submittedName>
</protein>
<dbReference type="InterPro" id="IPR000488">
    <property type="entry name" value="Death_dom"/>
</dbReference>
<dbReference type="CDD" id="cd01670">
    <property type="entry name" value="Death"/>
    <property type="match status" value="1"/>
</dbReference>
<dbReference type="PROSITE" id="PS50001">
    <property type="entry name" value="SH2"/>
    <property type="match status" value="1"/>
</dbReference>
<feature type="domain" description="Death" evidence="4">
    <location>
        <begin position="24"/>
        <end position="97"/>
    </location>
</feature>
<dbReference type="PROSITE" id="PS50017">
    <property type="entry name" value="DEATH_DOMAIN"/>
    <property type="match status" value="1"/>
</dbReference>
<dbReference type="SMART" id="SM00252">
    <property type="entry name" value="SH2"/>
    <property type="match status" value="1"/>
</dbReference>
<keyword evidence="5" id="KW-0808">Transferase</keyword>
<sequence length="333" mass="37957">MDTNVEAGRDDGQRLDEGLLREVSDAALSKLAPRLGKDWRAFMRGELWINQWNIEEVENEPCLPIAERIYRLLRLWKNTSEERPTISCLIRHLESFGYSTDTWDFLKECRLSTASTDTGVSLSESTTSLPDPEEPYNLANSGINKTFVPQFCYVVETTENANLHSFQGALYFPEGTKFDVIDLSRTNVLLARDIGGNIVHIPREICRRVPFHSPVLWENGWFHEEVIRTQLEKIFSPYDKGAFLIRESSENGYLAISVKGASGVKNFKIKCTQTGYIVDDDKHFCSLTDLINFYKGIWIFTTEDGRLFLGDYVPKNTTVDGLKIPMDTTETEA</sequence>
<proteinExistence type="predicted"/>
<dbReference type="InterPro" id="IPR051184">
    <property type="entry name" value="Tyrosine-phos_adapter"/>
</dbReference>
<comment type="caution">
    <text evidence="5">The sequence shown here is derived from an EMBL/GenBank/DDBJ whole genome shotgun (WGS) entry which is preliminary data.</text>
</comment>
<dbReference type="GO" id="GO:0016301">
    <property type="term" value="F:kinase activity"/>
    <property type="evidence" value="ECO:0007669"/>
    <property type="project" value="UniProtKB-KW"/>
</dbReference>